<gene>
    <name evidence="3" type="ORF">FNV43_RR06858</name>
</gene>
<keyword evidence="2" id="KW-1133">Transmembrane helix</keyword>
<sequence>MATNNSREERRRKIVDRGSDRLALITGKIQSLPPPPPLPSPSSTAPYRLLHTQSTPPPSFLSHGFAAGVVDNVKDDDEPGATILSNHKITEELSKKADHTNTTRQVKPQLRKYNTISAEAVQTLHAQSSSLLVQKEPNVTAEPVVLVQPRRPAGLKFFTSKGLNTCIIATENTRIYCALVIGFLVVLSYIDYPLFGMNIVRSESVVASRPLYILLLTDMTIVLARLFYLETQRGLVEAEEETKVAQARAQAQAQDDGENWEGAVKVLERGLVVYQAVRGFFIDCSVYIVVVVCGVSLV</sequence>
<feature type="transmembrane region" description="Helical" evidence="2">
    <location>
        <begin position="173"/>
        <end position="190"/>
    </location>
</feature>
<dbReference type="PANTHER" id="PTHR35469">
    <property type="entry name" value="TRANSMEMBRANE PROTEIN"/>
    <property type="match status" value="1"/>
</dbReference>
<dbReference type="PANTHER" id="PTHR35469:SF5">
    <property type="entry name" value="TRANSMEMBRANE PROTEIN"/>
    <property type="match status" value="1"/>
</dbReference>
<keyword evidence="2" id="KW-0812">Transmembrane</keyword>
<feature type="region of interest" description="Disordered" evidence="1">
    <location>
        <begin position="26"/>
        <end position="46"/>
    </location>
</feature>
<organism evidence="3 4">
    <name type="scientific">Rhamnella rubrinervis</name>
    <dbReference type="NCBI Taxonomy" id="2594499"/>
    <lineage>
        <taxon>Eukaryota</taxon>
        <taxon>Viridiplantae</taxon>
        <taxon>Streptophyta</taxon>
        <taxon>Embryophyta</taxon>
        <taxon>Tracheophyta</taxon>
        <taxon>Spermatophyta</taxon>
        <taxon>Magnoliopsida</taxon>
        <taxon>eudicotyledons</taxon>
        <taxon>Gunneridae</taxon>
        <taxon>Pentapetalae</taxon>
        <taxon>rosids</taxon>
        <taxon>fabids</taxon>
        <taxon>Rosales</taxon>
        <taxon>Rhamnaceae</taxon>
        <taxon>rhamnoid group</taxon>
        <taxon>Rhamneae</taxon>
        <taxon>Rhamnella</taxon>
    </lineage>
</organism>
<dbReference type="Proteomes" id="UP000796880">
    <property type="component" value="Unassembled WGS sequence"/>
</dbReference>
<dbReference type="AlphaFoldDB" id="A0A8K0MLT8"/>
<keyword evidence="4" id="KW-1185">Reference proteome</keyword>
<evidence type="ECO:0000256" key="2">
    <source>
        <dbReference type="SAM" id="Phobius"/>
    </source>
</evidence>
<name>A0A8K0MLT8_9ROSA</name>
<feature type="transmembrane region" description="Helical" evidence="2">
    <location>
        <begin position="211"/>
        <end position="228"/>
    </location>
</feature>
<protein>
    <submittedName>
        <fullName evidence="3">Uncharacterized protein</fullName>
    </submittedName>
</protein>
<comment type="caution">
    <text evidence="3">The sequence shown here is derived from an EMBL/GenBank/DDBJ whole genome shotgun (WGS) entry which is preliminary data.</text>
</comment>
<evidence type="ECO:0000313" key="3">
    <source>
        <dbReference type="EMBL" id="KAF3450769.1"/>
    </source>
</evidence>
<reference evidence="3" key="1">
    <citation type="submission" date="2020-03" db="EMBL/GenBank/DDBJ databases">
        <title>A high-quality chromosome-level genome assembly of a woody plant with both climbing and erect habits, Rhamnella rubrinervis.</title>
        <authorList>
            <person name="Lu Z."/>
            <person name="Yang Y."/>
            <person name="Zhu X."/>
            <person name="Sun Y."/>
        </authorList>
    </citation>
    <scope>NUCLEOTIDE SEQUENCE</scope>
    <source>
        <strain evidence="3">BYM</strain>
        <tissue evidence="3">Leaf</tissue>
    </source>
</reference>
<dbReference type="EMBL" id="VOIH02000003">
    <property type="protein sequence ID" value="KAF3450769.1"/>
    <property type="molecule type" value="Genomic_DNA"/>
</dbReference>
<proteinExistence type="predicted"/>
<keyword evidence="2" id="KW-0472">Membrane</keyword>
<evidence type="ECO:0000313" key="4">
    <source>
        <dbReference type="Proteomes" id="UP000796880"/>
    </source>
</evidence>
<accession>A0A8K0MLT8</accession>
<evidence type="ECO:0000256" key="1">
    <source>
        <dbReference type="SAM" id="MobiDB-lite"/>
    </source>
</evidence>
<dbReference type="OrthoDB" id="1187747at2759"/>
<feature type="region of interest" description="Disordered" evidence="1">
    <location>
        <begin position="1"/>
        <end position="20"/>
    </location>
</feature>